<name>A0A8T0QXD4_PANVG</name>
<reference evidence="1" key="1">
    <citation type="submission" date="2020-05" db="EMBL/GenBank/DDBJ databases">
        <title>WGS assembly of Panicum virgatum.</title>
        <authorList>
            <person name="Lovell J.T."/>
            <person name="Jenkins J."/>
            <person name="Shu S."/>
            <person name="Juenger T.E."/>
            <person name="Schmutz J."/>
        </authorList>
    </citation>
    <scope>NUCLEOTIDE SEQUENCE</scope>
    <source>
        <strain evidence="1">AP13</strain>
    </source>
</reference>
<proteinExistence type="predicted"/>
<evidence type="ECO:0000313" key="2">
    <source>
        <dbReference type="Proteomes" id="UP000823388"/>
    </source>
</evidence>
<keyword evidence="2" id="KW-1185">Reference proteome</keyword>
<organism evidence="1 2">
    <name type="scientific">Panicum virgatum</name>
    <name type="common">Blackwell switchgrass</name>
    <dbReference type="NCBI Taxonomy" id="38727"/>
    <lineage>
        <taxon>Eukaryota</taxon>
        <taxon>Viridiplantae</taxon>
        <taxon>Streptophyta</taxon>
        <taxon>Embryophyta</taxon>
        <taxon>Tracheophyta</taxon>
        <taxon>Spermatophyta</taxon>
        <taxon>Magnoliopsida</taxon>
        <taxon>Liliopsida</taxon>
        <taxon>Poales</taxon>
        <taxon>Poaceae</taxon>
        <taxon>PACMAD clade</taxon>
        <taxon>Panicoideae</taxon>
        <taxon>Panicodae</taxon>
        <taxon>Paniceae</taxon>
        <taxon>Panicinae</taxon>
        <taxon>Panicum</taxon>
        <taxon>Panicum sect. Hiantes</taxon>
    </lineage>
</organism>
<dbReference type="EMBL" id="CM029048">
    <property type="protein sequence ID" value="KAG2577553.1"/>
    <property type="molecule type" value="Genomic_DNA"/>
</dbReference>
<dbReference type="Proteomes" id="UP000823388">
    <property type="component" value="Chromosome 6N"/>
</dbReference>
<evidence type="ECO:0000313" key="1">
    <source>
        <dbReference type="EMBL" id="KAG2577553.1"/>
    </source>
</evidence>
<protein>
    <submittedName>
        <fullName evidence="1">Uncharacterized protein</fullName>
    </submittedName>
</protein>
<sequence>MSPPACHRCSPGAPAVSCAAASRPAPLEWLQLERDPSEVPELKCLCGIPACCRTARNERNHMRRFLHCDVIVEKAERSDIPDIDKKKSVLNFSTRYLKIIST</sequence>
<dbReference type="AlphaFoldDB" id="A0A8T0QXD4"/>
<accession>A0A8T0QXD4</accession>
<comment type="caution">
    <text evidence="1">The sequence shown here is derived from an EMBL/GenBank/DDBJ whole genome shotgun (WGS) entry which is preliminary data.</text>
</comment>
<gene>
    <name evidence="1" type="ORF">PVAP13_6NG179209</name>
</gene>